<sequence length="155" mass="18186">MIIQNDPRYDAFIKNVVKNQIVYTLQDDQNFFAECPSEEYDDELGDPVAVLCFWDSEADTLACKQDEWENFTLETVPLDEFLGNVIMDMDEYHKLVGVAFDAELYGTEIEPVELLADLLDEIEAQDLADEFEQFDEWRSYQKKWFAQTEEPHIVH</sequence>
<name>A0A238T8N7_9NEIS</name>
<evidence type="ECO:0000313" key="1">
    <source>
        <dbReference type="EMBL" id="SMQ11864.1"/>
    </source>
</evidence>
<dbReference type="STRING" id="1522312.GCA_900177895_01272"/>
<reference evidence="2 3" key="2">
    <citation type="submission" date="2017-06" db="EMBL/GenBank/DDBJ databases">
        <authorList>
            <person name="Kim H.J."/>
            <person name="Triplett B.A."/>
        </authorList>
    </citation>
    <scope>NUCLEOTIDE SEQUENCE [LARGE SCALE GENOMIC DNA]</scope>
    <source>
        <strain evidence="2">Kingella_eburonensis</strain>
    </source>
</reference>
<evidence type="ECO:0000313" key="2">
    <source>
        <dbReference type="EMBL" id="SNB54356.1"/>
    </source>
</evidence>
<dbReference type="RefSeq" id="WP_180676187.1">
    <property type="nucleotide sequence ID" value="NZ_FXUV02000002.1"/>
</dbReference>
<keyword evidence="3" id="KW-1185">Reference proteome</keyword>
<dbReference type="EMBL" id="FXUV02000002">
    <property type="protein sequence ID" value="SNB54356.1"/>
    <property type="molecule type" value="Genomic_DNA"/>
</dbReference>
<dbReference type="AlphaFoldDB" id="A0A238T8N7"/>
<proteinExistence type="predicted"/>
<reference evidence="1" key="1">
    <citation type="submission" date="2017-05" db="EMBL/GenBank/DDBJ databases">
        <authorList>
            <person name="Song R."/>
            <person name="Chenine A.L."/>
            <person name="Ruprecht R.M."/>
        </authorList>
    </citation>
    <scope>NUCLEOTIDE SEQUENCE</scope>
    <source>
        <strain evidence="1">Kingella_eburonensis</strain>
    </source>
</reference>
<evidence type="ECO:0000313" key="3">
    <source>
        <dbReference type="Proteomes" id="UP000215450"/>
    </source>
</evidence>
<gene>
    <name evidence="2" type="ORF">KEBURONENSIS_00747</name>
    <name evidence="1" type="ORF">KEBURONENSIS_00868</name>
</gene>
<dbReference type="Proteomes" id="UP000215450">
    <property type="component" value="Unassembled WGS sequence"/>
</dbReference>
<dbReference type="EMBL" id="FXUV01000010">
    <property type="protein sequence ID" value="SMQ11864.1"/>
    <property type="molecule type" value="Genomic_DNA"/>
</dbReference>
<protein>
    <recommendedName>
        <fullName evidence="4">DUF2750 domain-containing protein</fullName>
    </recommendedName>
</protein>
<dbReference type="InterPro" id="IPR021284">
    <property type="entry name" value="DUF2750"/>
</dbReference>
<organism evidence="2 3">
    <name type="scientific">Kingella negevensis</name>
    <dbReference type="NCBI Taxonomy" id="1522312"/>
    <lineage>
        <taxon>Bacteria</taxon>
        <taxon>Pseudomonadati</taxon>
        <taxon>Pseudomonadota</taxon>
        <taxon>Betaproteobacteria</taxon>
        <taxon>Neisseriales</taxon>
        <taxon>Neisseriaceae</taxon>
        <taxon>Kingella</taxon>
    </lineage>
</organism>
<accession>A0A238T8N7</accession>
<dbReference type="Pfam" id="PF11042">
    <property type="entry name" value="DUF2750"/>
    <property type="match status" value="1"/>
</dbReference>
<evidence type="ECO:0008006" key="4">
    <source>
        <dbReference type="Google" id="ProtNLM"/>
    </source>
</evidence>